<dbReference type="Pfam" id="PF09790">
    <property type="entry name" value="Hyccin"/>
    <property type="match status" value="1"/>
</dbReference>
<dbReference type="OrthoDB" id="18937at2759"/>
<evidence type="ECO:0000313" key="8">
    <source>
        <dbReference type="EMBL" id="EXC45156.1"/>
    </source>
</evidence>
<dbReference type="GO" id="GO:0005829">
    <property type="term" value="C:cytosol"/>
    <property type="evidence" value="ECO:0007669"/>
    <property type="project" value="UniProtKB-SubCell"/>
</dbReference>
<dbReference type="AlphaFoldDB" id="W9SE80"/>
<evidence type="ECO:0000256" key="4">
    <source>
        <dbReference type="ARBA" id="ARBA00022490"/>
    </source>
</evidence>
<dbReference type="PANTHER" id="PTHR31220">
    <property type="entry name" value="HYCCIN RELATED"/>
    <property type="match status" value="1"/>
</dbReference>
<dbReference type="STRING" id="981085.W9SE80"/>
<dbReference type="GO" id="GO:0005886">
    <property type="term" value="C:plasma membrane"/>
    <property type="evidence" value="ECO:0007669"/>
    <property type="project" value="UniProtKB-SubCell"/>
</dbReference>
<sequence length="346" mass="37688">MSNNTATFEITVAAGESAPPSNSFSKTDEAIRYLSTILPSIPSSLSSSSNPSLSLLHDPEISTHISALLRRPSAGTGDDNLCRWLYDAFQSGDPGLHLVVLRYIPLLAGAYLSLATLWRPLAGFEAILLALYSHETTSRAGQPVTVNVPDMSHPSLYHESTSPAKNNSTALNLSIVSPTLEPHGAVRSTRRARIVGVALELYFGKIHEMPKSSKIDFCEFCRVWAGDRDDDRNKQSDPSRVGEVNDSEDGVAGRRIPLPWELLQPILRILGHCVMARWANDKEVFDAAKDACRSLHVRAVHDTNAKAILAAESLLRLGNMASLELTNEDEAADPTEIPTTNILTLN</sequence>
<evidence type="ECO:0000313" key="9">
    <source>
        <dbReference type="Proteomes" id="UP000030645"/>
    </source>
</evidence>
<dbReference type="PANTHER" id="PTHR31220:SF10">
    <property type="entry name" value="HYCCIN"/>
    <property type="match status" value="1"/>
</dbReference>
<feature type="region of interest" description="Disordered" evidence="7">
    <location>
        <begin position="229"/>
        <end position="249"/>
    </location>
</feature>
<dbReference type="Proteomes" id="UP000030645">
    <property type="component" value="Unassembled WGS sequence"/>
</dbReference>
<evidence type="ECO:0000256" key="6">
    <source>
        <dbReference type="ARBA" id="ARBA00034482"/>
    </source>
</evidence>
<comment type="similarity">
    <text evidence="6">Belongs to the Hyccin family.</text>
</comment>
<evidence type="ECO:0008006" key="10">
    <source>
        <dbReference type="Google" id="ProtNLM"/>
    </source>
</evidence>
<reference evidence="9" key="1">
    <citation type="submission" date="2013-01" db="EMBL/GenBank/DDBJ databases">
        <title>Draft Genome Sequence of a Mulberry Tree, Morus notabilis C.K. Schneid.</title>
        <authorList>
            <person name="He N."/>
            <person name="Zhao S."/>
        </authorList>
    </citation>
    <scope>NUCLEOTIDE SEQUENCE</scope>
</reference>
<dbReference type="GO" id="GO:0072659">
    <property type="term" value="P:protein localization to plasma membrane"/>
    <property type="evidence" value="ECO:0007669"/>
    <property type="project" value="TreeGrafter"/>
</dbReference>
<keyword evidence="5" id="KW-0472">Membrane</keyword>
<gene>
    <name evidence="8" type="ORF">L484_000433</name>
</gene>
<evidence type="ECO:0000256" key="3">
    <source>
        <dbReference type="ARBA" id="ARBA00022475"/>
    </source>
</evidence>
<accession>W9SE80</accession>
<keyword evidence="3" id="KW-1003">Cell membrane</keyword>
<proteinExistence type="inferred from homology"/>
<evidence type="ECO:0000256" key="1">
    <source>
        <dbReference type="ARBA" id="ARBA00004236"/>
    </source>
</evidence>
<keyword evidence="9" id="KW-1185">Reference proteome</keyword>
<name>W9SE80_9ROSA</name>
<dbReference type="InterPro" id="IPR018619">
    <property type="entry name" value="Hyccin"/>
</dbReference>
<organism evidence="8 9">
    <name type="scientific">Morus notabilis</name>
    <dbReference type="NCBI Taxonomy" id="981085"/>
    <lineage>
        <taxon>Eukaryota</taxon>
        <taxon>Viridiplantae</taxon>
        <taxon>Streptophyta</taxon>
        <taxon>Embryophyta</taxon>
        <taxon>Tracheophyta</taxon>
        <taxon>Spermatophyta</taxon>
        <taxon>Magnoliopsida</taxon>
        <taxon>eudicotyledons</taxon>
        <taxon>Gunneridae</taxon>
        <taxon>Pentapetalae</taxon>
        <taxon>rosids</taxon>
        <taxon>fabids</taxon>
        <taxon>Rosales</taxon>
        <taxon>Moraceae</taxon>
        <taxon>Moreae</taxon>
        <taxon>Morus</taxon>
    </lineage>
</organism>
<evidence type="ECO:0000256" key="5">
    <source>
        <dbReference type="ARBA" id="ARBA00023136"/>
    </source>
</evidence>
<dbReference type="EMBL" id="KE623318">
    <property type="protein sequence ID" value="EXC45156.1"/>
    <property type="molecule type" value="Genomic_DNA"/>
</dbReference>
<dbReference type="KEGG" id="mnt:21384069"/>
<dbReference type="GO" id="GO:0046854">
    <property type="term" value="P:phosphatidylinositol phosphate biosynthetic process"/>
    <property type="evidence" value="ECO:0007669"/>
    <property type="project" value="TreeGrafter"/>
</dbReference>
<protein>
    <recommendedName>
        <fullName evidence="10">Hyccin</fullName>
    </recommendedName>
</protein>
<dbReference type="eggNOG" id="KOG4688">
    <property type="taxonomic scope" value="Eukaryota"/>
</dbReference>
<keyword evidence="4" id="KW-0963">Cytoplasm</keyword>
<evidence type="ECO:0000256" key="2">
    <source>
        <dbReference type="ARBA" id="ARBA00004514"/>
    </source>
</evidence>
<comment type="subcellular location">
    <subcellularLocation>
        <location evidence="1">Cell membrane</location>
    </subcellularLocation>
    <subcellularLocation>
        <location evidence="2">Cytoplasm</location>
        <location evidence="2">Cytosol</location>
    </subcellularLocation>
</comment>
<evidence type="ECO:0000256" key="7">
    <source>
        <dbReference type="SAM" id="MobiDB-lite"/>
    </source>
</evidence>